<feature type="binding site" evidence="10">
    <location>
        <position position="36"/>
    </location>
    <ligand>
        <name>substrate</name>
    </ligand>
</feature>
<evidence type="ECO:0000256" key="4">
    <source>
        <dbReference type="ARBA" id="ARBA00021923"/>
    </source>
</evidence>
<evidence type="ECO:0000256" key="3">
    <source>
        <dbReference type="ARBA" id="ARBA00012321"/>
    </source>
</evidence>
<feature type="active site" description="For OMPdecase activity" evidence="9">
    <location>
        <position position="66"/>
    </location>
</feature>
<dbReference type="GO" id="GO:0006207">
    <property type="term" value="P:'de novo' pyrimidine nucleobase biosynthetic process"/>
    <property type="evidence" value="ECO:0007669"/>
    <property type="project" value="InterPro"/>
</dbReference>
<name>A0A4U8TQH0_9HELI</name>
<protein>
    <recommendedName>
        <fullName evidence="4 11">Orotidine 5'-phosphate decarboxylase</fullName>
        <ecNumber evidence="3 11">4.1.1.23</ecNumber>
    </recommendedName>
</protein>
<keyword evidence="5 11" id="KW-0210">Decarboxylase</keyword>
<dbReference type="NCBIfam" id="TIGR01740">
    <property type="entry name" value="pyrF"/>
    <property type="match status" value="1"/>
</dbReference>
<feature type="binding site" evidence="10">
    <location>
        <position position="183"/>
    </location>
    <ligand>
        <name>substrate</name>
    </ligand>
</feature>
<dbReference type="Proteomes" id="UP000029707">
    <property type="component" value="Unassembled WGS sequence"/>
</dbReference>
<proteinExistence type="inferred from homology"/>
<feature type="domain" description="Orotidine 5'-phosphate decarboxylase" evidence="12">
    <location>
        <begin position="2"/>
        <end position="228"/>
    </location>
</feature>
<keyword evidence="7 11" id="KW-0456">Lyase</keyword>
<evidence type="ECO:0000256" key="1">
    <source>
        <dbReference type="ARBA" id="ARBA00002356"/>
    </source>
</evidence>
<evidence type="ECO:0000256" key="2">
    <source>
        <dbReference type="ARBA" id="ARBA00004861"/>
    </source>
</evidence>
<comment type="catalytic activity">
    <reaction evidence="8 11">
        <text>orotidine 5'-phosphate + H(+) = UMP + CO2</text>
        <dbReference type="Rhea" id="RHEA:11596"/>
        <dbReference type="ChEBI" id="CHEBI:15378"/>
        <dbReference type="ChEBI" id="CHEBI:16526"/>
        <dbReference type="ChEBI" id="CHEBI:57538"/>
        <dbReference type="ChEBI" id="CHEBI:57865"/>
        <dbReference type="EC" id="4.1.1.23"/>
    </reaction>
</comment>
<dbReference type="GO" id="GO:0044205">
    <property type="term" value="P:'de novo' UMP biosynthetic process"/>
    <property type="evidence" value="ECO:0007669"/>
    <property type="project" value="UniProtKB-UniPathway"/>
</dbReference>
<dbReference type="InterPro" id="IPR014732">
    <property type="entry name" value="OMPdecase"/>
</dbReference>
<comment type="similarity">
    <text evidence="11">Belongs to the OMP decarboxylase family.</text>
</comment>
<dbReference type="EC" id="4.1.1.23" evidence="3 11"/>
<dbReference type="EMBL" id="JRMQ02000004">
    <property type="protein sequence ID" value="TLE02095.1"/>
    <property type="molecule type" value="Genomic_DNA"/>
</dbReference>
<evidence type="ECO:0000259" key="12">
    <source>
        <dbReference type="SMART" id="SM00934"/>
    </source>
</evidence>
<organism evidence="13 14">
    <name type="scientific">Helicobacter japonicus</name>
    <dbReference type="NCBI Taxonomy" id="425400"/>
    <lineage>
        <taxon>Bacteria</taxon>
        <taxon>Pseudomonadati</taxon>
        <taxon>Campylobacterota</taxon>
        <taxon>Epsilonproteobacteria</taxon>
        <taxon>Campylobacterales</taxon>
        <taxon>Helicobacteraceae</taxon>
        <taxon>Helicobacter</taxon>
    </lineage>
</organism>
<dbReference type="SUPFAM" id="SSF51366">
    <property type="entry name" value="Ribulose-phoshate binding barrel"/>
    <property type="match status" value="1"/>
</dbReference>
<evidence type="ECO:0000256" key="6">
    <source>
        <dbReference type="ARBA" id="ARBA00022975"/>
    </source>
</evidence>
<dbReference type="InterPro" id="IPR013785">
    <property type="entry name" value="Aldolase_TIM"/>
</dbReference>
<dbReference type="PANTHER" id="PTHR32119:SF2">
    <property type="entry name" value="OROTIDINE 5'-PHOSPHATE DECARBOXYLASE"/>
    <property type="match status" value="1"/>
</dbReference>
<feature type="binding site" evidence="10">
    <location>
        <position position="123"/>
    </location>
    <ligand>
        <name>substrate</name>
    </ligand>
</feature>
<dbReference type="UniPathway" id="UPA00070">
    <property type="reaction ID" value="UER00120"/>
</dbReference>
<evidence type="ECO:0000256" key="11">
    <source>
        <dbReference type="RuleBase" id="RU000512"/>
    </source>
</evidence>
<dbReference type="InterPro" id="IPR011060">
    <property type="entry name" value="RibuloseP-bd_barrel"/>
</dbReference>
<evidence type="ECO:0000256" key="9">
    <source>
        <dbReference type="PIRSR" id="PIRSR614732-1"/>
    </source>
</evidence>
<accession>A0A4U8TQH0</accession>
<keyword evidence="6 11" id="KW-0665">Pyrimidine biosynthesis</keyword>
<reference evidence="13 14" key="1">
    <citation type="journal article" date="2014" name="Genome Announc.">
        <title>Draft genome sequences of eight enterohepatic helicobacter species isolated from both laboratory and wild rodents.</title>
        <authorList>
            <person name="Sheh A."/>
            <person name="Shen Z."/>
            <person name="Fox J.G."/>
        </authorList>
    </citation>
    <scope>NUCLEOTIDE SEQUENCE [LARGE SCALE GENOMIC DNA]</scope>
    <source>
        <strain evidence="13 14">MIT 01-6451</strain>
    </source>
</reference>
<feature type="binding site" evidence="10">
    <location>
        <position position="8"/>
    </location>
    <ligand>
        <name>substrate</name>
    </ligand>
</feature>
<evidence type="ECO:0000313" key="14">
    <source>
        <dbReference type="Proteomes" id="UP000029707"/>
    </source>
</evidence>
<feature type="binding site" evidence="10">
    <location>
        <position position="213"/>
    </location>
    <ligand>
        <name>substrate</name>
    </ligand>
</feature>
<evidence type="ECO:0000256" key="8">
    <source>
        <dbReference type="ARBA" id="ARBA00049157"/>
    </source>
</evidence>
<dbReference type="CDD" id="cd04725">
    <property type="entry name" value="OMP_decarboxylase_like"/>
    <property type="match status" value="1"/>
</dbReference>
<dbReference type="GeneID" id="82321648"/>
<dbReference type="NCBIfam" id="NF001273">
    <property type="entry name" value="PRK00230.1"/>
    <property type="match status" value="1"/>
</dbReference>
<dbReference type="RefSeq" id="WP_034362527.1">
    <property type="nucleotide sequence ID" value="NZ_CAJUDB010000010.1"/>
</dbReference>
<feature type="binding site" evidence="10">
    <location>
        <position position="192"/>
    </location>
    <ligand>
        <name>substrate</name>
    </ligand>
</feature>
<feature type="active site" description="For OMPdecase activity" evidence="9">
    <location>
        <position position="64"/>
    </location>
</feature>
<gene>
    <name evidence="13" type="ORF">LS65_004570</name>
</gene>
<dbReference type="InterPro" id="IPR001754">
    <property type="entry name" value="OMPdeCOase_dom"/>
</dbReference>
<sequence>MKLCIALDNPYLQDNLTLLQSLNILSQAQKRNIWLKVGLRSFIRDGIRGIEMLKKYGDYRIFLDLKLYDIPNTMLDAIAECQKIGVDMLTIHTSCGFETMRVIADIKCKSANMPLIVGVSALTSFDNSEFMEIYNASLFPHTLKLSKLAYQAGIDGVVCSVWESLAIKKATENRFLTITPGIRPFGEESSDQKRVATLQEAKEAMSDFVVIGRPIYKAEEPLKMVEKILNIECMR</sequence>
<dbReference type="Gene3D" id="3.20.20.70">
    <property type="entry name" value="Aldolase class I"/>
    <property type="match status" value="1"/>
</dbReference>
<dbReference type="AlphaFoldDB" id="A0A4U8TQH0"/>
<dbReference type="PANTHER" id="PTHR32119">
    <property type="entry name" value="OROTIDINE 5'-PHOSPHATE DECARBOXYLASE"/>
    <property type="match status" value="1"/>
</dbReference>
<dbReference type="STRING" id="425400.LS65_06575"/>
<feature type="active site" description="For OMPdecase activity" evidence="9">
    <location>
        <position position="69"/>
    </location>
</feature>
<comment type="pathway">
    <text evidence="2 11">Pyrimidine metabolism; UMP biosynthesis via de novo pathway; UMP from orotate: step 2/2.</text>
</comment>
<comment type="caution">
    <text evidence="13">The sequence shown here is derived from an EMBL/GenBank/DDBJ whole genome shotgun (WGS) entry which is preliminary data.</text>
</comment>
<dbReference type="OrthoDB" id="9806203at2"/>
<dbReference type="PROSITE" id="PS00156">
    <property type="entry name" value="OMPDECASE"/>
    <property type="match status" value="1"/>
</dbReference>
<keyword evidence="14" id="KW-1185">Reference proteome</keyword>
<feature type="binding site" evidence="10">
    <location>
        <position position="212"/>
    </location>
    <ligand>
        <name>substrate</name>
    </ligand>
</feature>
<evidence type="ECO:0000256" key="10">
    <source>
        <dbReference type="PIRSR" id="PIRSR614732-2"/>
    </source>
</evidence>
<evidence type="ECO:0000313" key="13">
    <source>
        <dbReference type="EMBL" id="TLE02095.1"/>
    </source>
</evidence>
<dbReference type="GO" id="GO:0004590">
    <property type="term" value="F:orotidine-5'-phosphate decarboxylase activity"/>
    <property type="evidence" value="ECO:0007669"/>
    <property type="project" value="UniProtKB-EC"/>
</dbReference>
<dbReference type="Pfam" id="PF00215">
    <property type="entry name" value="OMPdecase"/>
    <property type="match status" value="1"/>
</dbReference>
<evidence type="ECO:0000256" key="7">
    <source>
        <dbReference type="ARBA" id="ARBA00023239"/>
    </source>
</evidence>
<dbReference type="GO" id="GO:0005829">
    <property type="term" value="C:cytosol"/>
    <property type="evidence" value="ECO:0007669"/>
    <property type="project" value="TreeGrafter"/>
</dbReference>
<dbReference type="InterPro" id="IPR018089">
    <property type="entry name" value="OMPdecase_AS"/>
</dbReference>
<evidence type="ECO:0000256" key="5">
    <source>
        <dbReference type="ARBA" id="ARBA00022793"/>
    </source>
</evidence>
<dbReference type="SMART" id="SM00934">
    <property type="entry name" value="OMPdecase"/>
    <property type="match status" value="1"/>
</dbReference>
<comment type="function">
    <text evidence="1">Catalyzes the decarboxylation of orotidine 5'-monophosphate (OMP) to uridine 5'-monophosphate (UMP).</text>
</comment>